<dbReference type="EMBL" id="KI301850">
    <property type="protein sequence ID" value="ERZ94650.1"/>
    <property type="molecule type" value="Genomic_DNA"/>
</dbReference>
<name>U9SU34_RHIID</name>
<gene>
    <name evidence="1" type="ORF">GLOINDRAFT_331770</name>
</gene>
<accession>U9SU34</accession>
<reference evidence="1" key="1">
    <citation type="submission" date="2013-07" db="EMBL/GenBank/DDBJ databases">
        <title>The genome of an arbuscular mycorrhizal fungus provides insights into the evolution of the oldest plant symbiosis.</title>
        <authorList>
            <consortium name="DOE Joint Genome Institute"/>
            <person name="Tisserant E."/>
            <person name="Malbreil M."/>
            <person name="Kuo A."/>
            <person name="Kohler A."/>
            <person name="Symeonidi A."/>
            <person name="Balestrini R."/>
            <person name="Charron P."/>
            <person name="Duensing N."/>
            <person name="Frei-dit-Frey N."/>
            <person name="Gianinazzi-Pearson V."/>
            <person name="Gilbert B."/>
            <person name="Handa Y."/>
            <person name="Hijri M."/>
            <person name="Kaul R."/>
            <person name="Kawaguchi M."/>
            <person name="Krajinski F."/>
            <person name="Lammers P."/>
            <person name="Lapierre D."/>
            <person name="Masclaux F.G."/>
            <person name="Murat C."/>
            <person name="Morin E."/>
            <person name="Ndikumana S."/>
            <person name="Pagni M."/>
            <person name="Petitpierre D."/>
            <person name="Requena N."/>
            <person name="Rosikiewicz P."/>
            <person name="Riley R."/>
            <person name="Saito K."/>
            <person name="San Clemente H."/>
            <person name="Shapiro H."/>
            <person name="van Tuinen D."/>
            <person name="Becard G."/>
            <person name="Bonfante P."/>
            <person name="Paszkowski U."/>
            <person name="Shachar-Hill Y."/>
            <person name="Young J.P."/>
            <person name="Sanders I.R."/>
            <person name="Henrissat B."/>
            <person name="Rensing S.A."/>
            <person name="Grigoriev I.V."/>
            <person name="Corradi N."/>
            <person name="Roux C."/>
            <person name="Martin F."/>
        </authorList>
    </citation>
    <scope>NUCLEOTIDE SEQUENCE</scope>
    <source>
        <strain evidence="1">DAOM 197198</strain>
    </source>
</reference>
<dbReference type="AlphaFoldDB" id="U9SU34"/>
<sequence length="262" mass="31104">MIFEELRDNNNVLYSCLSVNKTWSEIIVPILWKDPWKFLKRKKEKGKILFNVIIPHLSEESKNYFNENLKNAYERPSFYYIGFCRHLNLNAVQWIINTAEEESDMKIIKNEVIKLFINENTRFTHLYIPRQFDHQLNLIPGAKRCFSKIEFLSCNTCISDNTLMGLIEICKSIGELELYIEKYNNNHDISKLIESSKKLVNVRFEPNYFNYFNNSNKNESFYTLIENSLNKHASNVQCFKITEPPVTRIFSSFVNLKRKIIN</sequence>
<dbReference type="HOGENOM" id="CLU_028913_5_0_1"/>
<proteinExistence type="predicted"/>
<organism evidence="1">
    <name type="scientific">Rhizophagus irregularis (strain DAOM 181602 / DAOM 197198 / MUCL 43194)</name>
    <name type="common">Arbuscular mycorrhizal fungus</name>
    <name type="synonym">Glomus intraradices</name>
    <dbReference type="NCBI Taxonomy" id="747089"/>
    <lineage>
        <taxon>Eukaryota</taxon>
        <taxon>Fungi</taxon>
        <taxon>Fungi incertae sedis</taxon>
        <taxon>Mucoromycota</taxon>
        <taxon>Glomeromycotina</taxon>
        <taxon>Glomeromycetes</taxon>
        <taxon>Glomerales</taxon>
        <taxon>Glomeraceae</taxon>
        <taxon>Rhizophagus</taxon>
    </lineage>
</organism>
<evidence type="ECO:0008006" key="2">
    <source>
        <dbReference type="Google" id="ProtNLM"/>
    </source>
</evidence>
<protein>
    <recommendedName>
        <fullName evidence="2">F-box domain-containing protein</fullName>
    </recommendedName>
</protein>
<evidence type="ECO:0000313" key="1">
    <source>
        <dbReference type="EMBL" id="ERZ94650.1"/>
    </source>
</evidence>